<dbReference type="InterPro" id="IPR050706">
    <property type="entry name" value="Cyclic-di-GMP_PDE-like"/>
</dbReference>
<gene>
    <name evidence="3" type="primary">cph2_4</name>
    <name evidence="3" type="ORF">SAMEA3545359_00406</name>
</gene>
<dbReference type="EMBL" id="FMHG01000001">
    <property type="protein sequence ID" value="SCJ45130.1"/>
    <property type="molecule type" value="Genomic_DNA"/>
</dbReference>
<dbReference type="SUPFAM" id="SSF141868">
    <property type="entry name" value="EAL domain-like"/>
    <property type="match status" value="1"/>
</dbReference>
<dbReference type="Gene3D" id="3.20.20.450">
    <property type="entry name" value="EAL domain"/>
    <property type="match status" value="1"/>
</dbReference>
<dbReference type="InterPro" id="IPR029787">
    <property type="entry name" value="Nucleotide_cyclase"/>
</dbReference>
<dbReference type="CDD" id="cd01948">
    <property type="entry name" value="EAL"/>
    <property type="match status" value="1"/>
</dbReference>
<evidence type="ECO:0000259" key="1">
    <source>
        <dbReference type="PROSITE" id="PS50883"/>
    </source>
</evidence>
<evidence type="ECO:0000259" key="2">
    <source>
        <dbReference type="PROSITE" id="PS50887"/>
    </source>
</evidence>
<protein>
    <submittedName>
        <fullName evidence="3">Bacteriophytochrome cph2</fullName>
    </submittedName>
</protein>
<dbReference type="SUPFAM" id="SSF55073">
    <property type="entry name" value="Nucleotide cyclase"/>
    <property type="match status" value="1"/>
</dbReference>
<dbReference type="PANTHER" id="PTHR33121:SF70">
    <property type="entry name" value="SIGNALING PROTEIN YKOW"/>
    <property type="match status" value="1"/>
</dbReference>
<dbReference type="SUPFAM" id="SSF54427">
    <property type="entry name" value="NTF2-like"/>
    <property type="match status" value="1"/>
</dbReference>
<evidence type="ECO:0000313" key="3">
    <source>
        <dbReference type="EMBL" id="SCJ45130.1"/>
    </source>
</evidence>
<dbReference type="SMART" id="SM00052">
    <property type="entry name" value="EAL"/>
    <property type="match status" value="1"/>
</dbReference>
<name>A0A1C6GIT3_9FIRM</name>
<dbReference type="Pfam" id="PF13474">
    <property type="entry name" value="SnoaL_3"/>
    <property type="match status" value="1"/>
</dbReference>
<proteinExistence type="predicted"/>
<dbReference type="SMART" id="SM00267">
    <property type="entry name" value="GGDEF"/>
    <property type="match status" value="1"/>
</dbReference>
<dbReference type="PANTHER" id="PTHR33121">
    <property type="entry name" value="CYCLIC DI-GMP PHOSPHODIESTERASE PDEF"/>
    <property type="match status" value="1"/>
</dbReference>
<dbReference type="NCBIfam" id="TIGR00254">
    <property type="entry name" value="GGDEF"/>
    <property type="match status" value="1"/>
</dbReference>
<dbReference type="Pfam" id="PF00990">
    <property type="entry name" value="GGDEF"/>
    <property type="match status" value="1"/>
</dbReference>
<dbReference type="InterPro" id="IPR035919">
    <property type="entry name" value="EAL_sf"/>
</dbReference>
<dbReference type="CDD" id="cd01949">
    <property type="entry name" value="GGDEF"/>
    <property type="match status" value="1"/>
</dbReference>
<dbReference type="InterPro" id="IPR032710">
    <property type="entry name" value="NTF2-like_dom_sf"/>
</dbReference>
<dbReference type="InterPro" id="IPR000160">
    <property type="entry name" value="GGDEF_dom"/>
</dbReference>
<dbReference type="GO" id="GO:0071111">
    <property type="term" value="F:cyclic-guanylate-specific phosphodiesterase activity"/>
    <property type="evidence" value="ECO:0007669"/>
    <property type="project" value="InterPro"/>
</dbReference>
<feature type="domain" description="EAL" evidence="1">
    <location>
        <begin position="318"/>
        <end position="572"/>
    </location>
</feature>
<dbReference type="InterPro" id="IPR001633">
    <property type="entry name" value="EAL_dom"/>
</dbReference>
<dbReference type="Pfam" id="PF00563">
    <property type="entry name" value="EAL"/>
    <property type="match status" value="1"/>
</dbReference>
<dbReference type="InterPro" id="IPR043128">
    <property type="entry name" value="Rev_trsase/Diguanyl_cyclase"/>
</dbReference>
<dbReference type="PROSITE" id="PS50883">
    <property type="entry name" value="EAL"/>
    <property type="match status" value="1"/>
</dbReference>
<dbReference type="AlphaFoldDB" id="A0A1C6GIT3"/>
<reference evidence="3" key="1">
    <citation type="submission" date="2015-09" db="EMBL/GenBank/DDBJ databases">
        <authorList>
            <consortium name="Pathogen Informatics"/>
        </authorList>
    </citation>
    <scope>NUCLEOTIDE SEQUENCE</scope>
    <source>
        <strain evidence="3">2789STDY5834896</strain>
    </source>
</reference>
<sequence>MRSVEAEQIAQRFIQCYLRRDLDGIGELLAQPLFWIGAEKSDVFYSFEDVCAHMRQLHGDPKVQLLLENMQVESFSSGRDTTTVLAFLRLGVEAESGASMLTVRMTLQLRSLPQGWRICGIHSSVPYFPPQDASAVQVTRRQLEELRLRDALTGIYNMEGFVAAADQLRRRWPQNTYVFLKFGINGFRYINRTSGFVVGDQVLRHIAGHLQASCSEQETCGRVEKDIFAAMLVFRGKADMARRMEQIRAALVDEELRRQLSVEINFTAGLYLPPNLQGEEIKDMLDKALVAQQSLDSSRAVSEYVYYAPEMSARWYADSQLMAKAMSAIESGAFKLYIQPQVELATGSPAAGEALVRWQQPDGSLIMPGAFIPLFEHSEFILEFDFYMLDLLCRHLRRWLNEGRPVLPISINQSRRHLAHSRYLEDFCAVVDKYRIPHELIVFELTESTFVEYNDEVYVMARRLHEMGFLLAIDDFGTGYASLNMLSMLSADILKIDRSLAIDCEKNRRSVVILQKVVEMAHETKMIAVCEGIETAGQLDCVRQLGCDVVQGFYYARPMPAEDFAGQYLAPCAVSH</sequence>
<accession>A0A1C6GIT3</accession>
<dbReference type="InterPro" id="IPR037401">
    <property type="entry name" value="SnoaL-like"/>
</dbReference>
<feature type="domain" description="GGDEF" evidence="2">
    <location>
        <begin position="175"/>
        <end position="309"/>
    </location>
</feature>
<organism evidence="3">
    <name type="scientific">uncultured Anaerotruncus sp</name>
    <dbReference type="NCBI Taxonomy" id="905011"/>
    <lineage>
        <taxon>Bacteria</taxon>
        <taxon>Bacillati</taxon>
        <taxon>Bacillota</taxon>
        <taxon>Clostridia</taxon>
        <taxon>Eubacteriales</taxon>
        <taxon>Oscillospiraceae</taxon>
        <taxon>Anaerotruncus</taxon>
        <taxon>environmental samples</taxon>
    </lineage>
</organism>
<dbReference type="PROSITE" id="PS50887">
    <property type="entry name" value="GGDEF"/>
    <property type="match status" value="1"/>
</dbReference>
<dbReference type="Gene3D" id="3.30.70.270">
    <property type="match status" value="1"/>
</dbReference>
<dbReference type="Gene3D" id="3.10.450.50">
    <property type="match status" value="1"/>
</dbReference>